<dbReference type="Gene3D" id="3.40.50.10710">
    <property type="entry name" value="Metallo-hydrolase/oxidoreductase"/>
    <property type="match status" value="1"/>
</dbReference>
<evidence type="ECO:0000256" key="3">
    <source>
        <dbReference type="ARBA" id="ARBA00022839"/>
    </source>
</evidence>
<dbReference type="InterPro" id="IPR001279">
    <property type="entry name" value="Metallo-B-lactamas"/>
</dbReference>
<evidence type="ECO:0000313" key="6">
    <source>
        <dbReference type="EMBL" id="KKT58770.1"/>
    </source>
</evidence>
<feature type="domain" description="Metallo-beta-lactamase" evidence="5">
    <location>
        <begin position="25"/>
        <end position="234"/>
    </location>
</feature>
<dbReference type="Pfam" id="PF22505">
    <property type="entry name" value="RNase_J_b_CASP"/>
    <property type="match status" value="1"/>
</dbReference>
<dbReference type="CDD" id="cd07714">
    <property type="entry name" value="RNaseJ_MBL-fold"/>
    <property type="match status" value="1"/>
</dbReference>
<evidence type="ECO:0000259" key="5">
    <source>
        <dbReference type="SMART" id="SM00849"/>
    </source>
</evidence>
<dbReference type="InterPro" id="IPR042173">
    <property type="entry name" value="RNase_J_2"/>
</dbReference>
<organism evidence="6 7">
    <name type="scientific">Candidatus Gottesmanbacteria bacterium GW2011_GWA1_44_24b</name>
    <dbReference type="NCBI Taxonomy" id="1618437"/>
    <lineage>
        <taxon>Bacteria</taxon>
        <taxon>Candidatus Gottesmaniibacteriota</taxon>
    </lineage>
</organism>
<dbReference type="InterPro" id="IPR004613">
    <property type="entry name" value="RNase_J"/>
</dbReference>
<name>A0A0G1IHY8_9BACT</name>
<dbReference type="InterPro" id="IPR036866">
    <property type="entry name" value="RibonucZ/Hydroxyglut_hydro"/>
</dbReference>
<keyword evidence="2" id="KW-0540">Nuclease</keyword>
<dbReference type="InterPro" id="IPR041636">
    <property type="entry name" value="RNase_J_C"/>
</dbReference>
<keyword evidence="3" id="KW-0378">Hydrolase</keyword>
<dbReference type="SMART" id="SM00849">
    <property type="entry name" value="Lactamase_B"/>
    <property type="match status" value="1"/>
</dbReference>
<keyword evidence="1" id="KW-0963">Cytoplasm</keyword>
<gene>
    <name evidence="6" type="ORF">UW52_C0058G0014</name>
</gene>
<dbReference type="Gene3D" id="3.10.20.580">
    <property type="match status" value="1"/>
</dbReference>
<dbReference type="GO" id="GO:0004527">
    <property type="term" value="F:exonuclease activity"/>
    <property type="evidence" value="ECO:0007669"/>
    <property type="project" value="UniProtKB-KW"/>
</dbReference>
<dbReference type="EMBL" id="LCIQ01000058">
    <property type="protein sequence ID" value="KKT58770.1"/>
    <property type="molecule type" value="Genomic_DNA"/>
</dbReference>
<dbReference type="Pfam" id="PF17770">
    <property type="entry name" value="RNase_J_C"/>
    <property type="match status" value="1"/>
</dbReference>
<evidence type="ECO:0000256" key="2">
    <source>
        <dbReference type="ARBA" id="ARBA00022722"/>
    </source>
</evidence>
<dbReference type="GO" id="GO:0046872">
    <property type="term" value="F:metal ion binding"/>
    <property type="evidence" value="ECO:0007669"/>
    <property type="project" value="InterPro"/>
</dbReference>
<dbReference type="Proteomes" id="UP000034521">
    <property type="component" value="Unassembled WGS sequence"/>
</dbReference>
<reference evidence="6 7" key="1">
    <citation type="journal article" date="2015" name="Nature">
        <title>rRNA introns, odd ribosomes, and small enigmatic genomes across a large radiation of phyla.</title>
        <authorList>
            <person name="Brown C.T."/>
            <person name="Hug L.A."/>
            <person name="Thomas B.C."/>
            <person name="Sharon I."/>
            <person name="Castelle C.J."/>
            <person name="Singh A."/>
            <person name="Wilkins M.J."/>
            <person name="Williams K.H."/>
            <person name="Banfield J.F."/>
        </authorList>
    </citation>
    <scope>NUCLEOTIDE SEQUENCE [LARGE SCALE GENOMIC DNA]</scope>
</reference>
<dbReference type="PANTHER" id="PTHR43694:SF1">
    <property type="entry name" value="RIBONUCLEASE J"/>
    <property type="match status" value="1"/>
</dbReference>
<dbReference type="InterPro" id="IPR055132">
    <property type="entry name" value="RNase_J_b_CASP"/>
</dbReference>
<protein>
    <submittedName>
        <fullName evidence="6">RNA-metabolising metallo-beta-lactamase</fullName>
    </submittedName>
</protein>
<comment type="caution">
    <text evidence="6">The sequence shown here is derived from an EMBL/GenBank/DDBJ whole genome shotgun (WGS) entry which is preliminary data.</text>
</comment>
<dbReference type="Pfam" id="PF12706">
    <property type="entry name" value="Lactamase_B_2"/>
    <property type="match status" value="1"/>
</dbReference>
<feature type="non-terminal residue" evidence="6">
    <location>
        <position position="549"/>
    </location>
</feature>
<dbReference type="PANTHER" id="PTHR43694">
    <property type="entry name" value="RIBONUCLEASE J"/>
    <property type="match status" value="1"/>
</dbReference>
<evidence type="ECO:0000256" key="4">
    <source>
        <dbReference type="ARBA" id="ARBA00022884"/>
    </source>
</evidence>
<proteinExistence type="predicted"/>
<keyword evidence="4" id="KW-0694">RNA-binding</keyword>
<dbReference type="Gene3D" id="3.60.15.10">
    <property type="entry name" value="Ribonuclease Z/Hydroxyacylglutathione hydrolase-like"/>
    <property type="match status" value="1"/>
</dbReference>
<dbReference type="GO" id="GO:0003723">
    <property type="term" value="F:RNA binding"/>
    <property type="evidence" value="ECO:0007669"/>
    <property type="project" value="UniProtKB-KW"/>
</dbReference>
<sequence length="549" mass="60764">MFIGSAGPGKGSVRIVPLGGTGDVTKNMFVYEYCYDGKLKDILLVDCGIGFPDPDMYGVDLVIPDVRYLMNKKEMIRGLVFTHGHDDHIGAIPYIYPKLGKIPMWATPLTAAFANVKLKEIKIKEKVTTVGFDKEIQIGPFRVSFVRMTHSVPDTANLIIETPVGIFYHGSDFKFDFNPLDGKLSEIEKINAVGKKGVLCLLTDCLGSERSGFTPSEQKIGDVLEHEIALCPGKFLFTTQSSNISRIQRAIEIALRSGRQIAFIGRSVNKNVEAALDLGYMRFPRDKVVRDRDLRKVPAIKQFLVVAGAQGQPESALVRVANDNHSFVSLNAGDTVLFSADPIPGNENAVNDVIDQIYRTGARVSYTTIMEDLHVSGHGSQGDHMLLLSALGPQYVFPIGGTARHIVNYRTVASEIGFSKNNLLVPEEGEILEFKKFQKPRVAETISLENILVDGLGVGDVGAIVLHDRQTIAQEGIVVVVVPIDRKSGRIIGEPDIISRGFVYIKESTALLERAKRLVIGCLKTKKNRIRDWRYIRELVEDNLQQFLR</sequence>
<dbReference type="AlphaFoldDB" id="A0A0G1IHY8"/>
<keyword evidence="3" id="KW-0269">Exonuclease</keyword>
<dbReference type="NCBIfam" id="TIGR00649">
    <property type="entry name" value="MG423"/>
    <property type="match status" value="1"/>
</dbReference>
<accession>A0A0G1IHY8</accession>
<evidence type="ECO:0000313" key="7">
    <source>
        <dbReference type="Proteomes" id="UP000034521"/>
    </source>
</evidence>
<dbReference type="SUPFAM" id="SSF56281">
    <property type="entry name" value="Metallo-hydrolase/oxidoreductase"/>
    <property type="match status" value="1"/>
</dbReference>
<evidence type="ECO:0000256" key="1">
    <source>
        <dbReference type="ARBA" id="ARBA00022490"/>
    </source>
</evidence>